<name>A0ACB8SGJ3_9AGAM</name>
<keyword evidence="2" id="KW-1185">Reference proteome</keyword>
<accession>A0ACB8SGJ3</accession>
<dbReference type="Proteomes" id="UP000814140">
    <property type="component" value="Unassembled WGS sequence"/>
</dbReference>
<gene>
    <name evidence="1" type="ORF">BV25DRAFT_1922272</name>
</gene>
<reference evidence="1" key="1">
    <citation type="submission" date="2021-03" db="EMBL/GenBank/DDBJ databases">
        <authorList>
            <consortium name="DOE Joint Genome Institute"/>
            <person name="Ahrendt S."/>
            <person name="Looney B.P."/>
            <person name="Miyauchi S."/>
            <person name="Morin E."/>
            <person name="Drula E."/>
            <person name="Courty P.E."/>
            <person name="Chicoki N."/>
            <person name="Fauchery L."/>
            <person name="Kohler A."/>
            <person name="Kuo A."/>
            <person name="Labutti K."/>
            <person name="Pangilinan J."/>
            <person name="Lipzen A."/>
            <person name="Riley R."/>
            <person name="Andreopoulos W."/>
            <person name="He G."/>
            <person name="Johnson J."/>
            <person name="Barry K.W."/>
            <person name="Grigoriev I.V."/>
            <person name="Nagy L."/>
            <person name="Hibbett D."/>
            <person name="Henrissat B."/>
            <person name="Matheny P.B."/>
            <person name="Labbe J."/>
            <person name="Martin F."/>
        </authorList>
    </citation>
    <scope>NUCLEOTIDE SEQUENCE</scope>
    <source>
        <strain evidence="1">HHB10654</strain>
    </source>
</reference>
<evidence type="ECO:0000313" key="1">
    <source>
        <dbReference type="EMBL" id="KAI0054901.1"/>
    </source>
</evidence>
<dbReference type="EMBL" id="MU277331">
    <property type="protein sequence ID" value="KAI0054901.1"/>
    <property type="molecule type" value="Genomic_DNA"/>
</dbReference>
<proteinExistence type="predicted"/>
<protein>
    <submittedName>
        <fullName evidence="1">Uncharacterized protein</fullName>
    </submittedName>
</protein>
<organism evidence="1 2">
    <name type="scientific">Artomyces pyxidatus</name>
    <dbReference type="NCBI Taxonomy" id="48021"/>
    <lineage>
        <taxon>Eukaryota</taxon>
        <taxon>Fungi</taxon>
        <taxon>Dikarya</taxon>
        <taxon>Basidiomycota</taxon>
        <taxon>Agaricomycotina</taxon>
        <taxon>Agaricomycetes</taxon>
        <taxon>Russulales</taxon>
        <taxon>Auriscalpiaceae</taxon>
        <taxon>Artomyces</taxon>
    </lineage>
</organism>
<sequence>MGSNGFGENHEYQTTVYGHPQLSAPTRPRTLALSPTNNSHVQVEKLPIYKFLKPEASSRRQNWQGHHYWERERWRAFANNAFTQPRPPLMATTSGDGPRLPFELYRPIIRYAAPYVPDRYIRFWMYVSRWWRYEIESLFYESVDVPEMGLLYFCRTIIDRPDLARRVLKLEFTSAADHPRRDGDDEMVARALKLLVNLKDLSIKESQHWRVQEWVLTHQHYWVLHDVPFQLTYYESHFTWGQEFLDFLATQPGLREFVHAGSTLDDQQPRIQENTLVRANALSISPHIISGFKRPRRVTNLQLNFWQHSAEEEEDAVKALRAFSRHLSVLMICRKVGLDEYVSAAQMIRTFSKHTPNLTVFGFFDSIDYSNGDNKRILQALSEKDRFQKLQVFIWAPWYLGSGIDEDVSSEEDGFSVDSDDEEKSPLKIQRYALALMKAVPSLQCFVSFRGSHMHCWLRGQQEDTVVPWNPPNPITPSSHREINPDAPLEFFIHYRDKRFWEEVYYLPENTYLADGRNAAESARLTGRPREDRNHN</sequence>
<comment type="caution">
    <text evidence="1">The sequence shown here is derived from an EMBL/GenBank/DDBJ whole genome shotgun (WGS) entry which is preliminary data.</text>
</comment>
<evidence type="ECO:0000313" key="2">
    <source>
        <dbReference type="Proteomes" id="UP000814140"/>
    </source>
</evidence>
<reference evidence="1" key="2">
    <citation type="journal article" date="2022" name="New Phytol.">
        <title>Evolutionary transition to the ectomycorrhizal habit in the genomes of a hyperdiverse lineage of mushroom-forming fungi.</title>
        <authorList>
            <person name="Looney B."/>
            <person name="Miyauchi S."/>
            <person name="Morin E."/>
            <person name="Drula E."/>
            <person name="Courty P.E."/>
            <person name="Kohler A."/>
            <person name="Kuo A."/>
            <person name="LaButti K."/>
            <person name="Pangilinan J."/>
            <person name="Lipzen A."/>
            <person name="Riley R."/>
            <person name="Andreopoulos W."/>
            <person name="He G."/>
            <person name="Johnson J."/>
            <person name="Nolan M."/>
            <person name="Tritt A."/>
            <person name="Barry K.W."/>
            <person name="Grigoriev I.V."/>
            <person name="Nagy L.G."/>
            <person name="Hibbett D."/>
            <person name="Henrissat B."/>
            <person name="Matheny P.B."/>
            <person name="Labbe J."/>
            <person name="Martin F.M."/>
        </authorList>
    </citation>
    <scope>NUCLEOTIDE SEQUENCE</scope>
    <source>
        <strain evidence="1">HHB10654</strain>
    </source>
</reference>